<protein>
    <submittedName>
        <fullName evidence="2">Protein YgfX</fullName>
    </submittedName>
</protein>
<dbReference type="Proteomes" id="UP001596230">
    <property type="component" value="Unassembled WGS sequence"/>
</dbReference>
<keyword evidence="1" id="KW-0472">Membrane</keyword>
<organism evidence="2 3">
    <name type="scientific">Tatumella terrea</name>
    <dbReference type="NCBI Taxonomy" id="419007"/>
    <lineage>
        <taxon>Bacteria</taxon>
        <taxon>Pseudomonadati</taxon>
        <taxon>Pseudomonadota</taxon>
        <taxon>Gammaproteobacteria</taxon>
        <taxon>Enterobacterales</taxon>
        <taxon>Erwiniaceae</taxon>
        <taxon>Tatumella</taxon>
    </lineage>
</organism>
<comment type="caution">
    <text evidence="2">The sequence shown here is derived from an EMBL/GenBank/DDBJ whole genome shotgun (WGS) entry which is preliminary data.</text>
</comment>
<evidence type="ECO:0000313" key="3">
    <source>
        <dbReference type="Proteomes" id="UP001596230"/>
    </source>
</evidence>
<keyword evidence="1" id="KW-0812">Transmembrane</keyword>
<dbReference type="RefSeq" id="WP_385949179.1">
    <property type="nucleotide sequence ID" value="NZ_JBHSUB010000008.1"/>
</dbReference>
<keyword evidence="1" id="KW-1133">Transmembrane helix</keyword>
<dbReference type="EMBL" id="JBHSUB010000008">
    <property type="protein sequence ID" value="MFC6378002.1"/>
    <property type="molecule type" value="Genomic_DNA"/>
</dbReference>
<evidence type="ECO:0000313" key="2">
    <source>
        <dbReference type="EMBL" id="MFC6378002.1"/>
    </source>
</evidence>
<dbReference type="Pfam" id="PF07254">
    <property type="entry name" value="Cpta_toxin"/>
    <property type="match status" value="1"/>
</dbReference>
<accession>A0ABW1W055</accession>
<evidence type="ECO:0000256" key="1">
    <source>
        <dbReference type="SAM" id="Phobius"/>
    </source>
</evidence>
<keyword evidence="3" id="KW-1185">Reference proteome</keyword>
<dbReference type="InterPro" id="IPR009883">
    <property type="entry name" value="YgfX"/>
</dbReference>
<proteinExistence type="predicted"/>
<sequence length="142" mass="17034">MNVTSNAARWQSELVPSRLACRIQYGVQALIVLAVAFTPWTWGGGILKVMALCLVWQEGRLGRRRFRERRGPLEVDAQGRWRWQQQRWRTRREPGWLPFAVLLSLENEHGQRLRFWLMQDAMPAQDWRALRMHWFYCRSDPR</sequence>
<reference evidence="3" key="1">
    <citation type="journal article" date="2019" name="Int. J. Syst. Evol. Microbiol.">
        <title>The Global Catalogue of Microorganisms (GCM) 10K type strain sequencing project: providing services to taxonomists for standard genome sequencing and annotation.</title>
        <authorList>
            <consortium name="The Broad Institute Genomics Platform"/>
            <consortium name="The Broad Institute Genome Sequencing Center for Infectious Disease"/>
            <person name="Wu L."/>
            <person name="Ma J."/>
        </authorList>
    </citation>
    <scope>NUCLEOTIDE SEQUENCE [LARGE SCALE GENOMIC DNA]</scope>
    <source>
        <strain evidence="3">CGMCC 1.18518</strain>
    </source>
</reference>
<gene>
    <name evidence="2" type="ORF">ACFP9W_07860</name>
</gene>
<name>A0ABW1W055_9GAMM</name>
<feature type="transmembrane region" description="Helical" evidence="1">
    <location>
        <begin position="29"/>
        <end position="56"/>
    </location>
</feature>